<dbReference type="GO" id="GO:0008146">
    <property type="term" value="F:sulfotransferase activity"/>
    <property type="evidence" value="ECO:0007669"/>
    <property type="project" value="InterPro"/>
</dbReference>
<dbReference type="InterPro" id="IPR000863">
    <property type="entry name" value="Sulfotransferase_dom"/>
</dbReference>
<dbReference type="OrthoDB" id="688297at2759"/>
<dbReference type="AlphaFoldDB" id="A0A1E5VD01"/>
<accession>A0A1E5VD01</accession>
<dbReference type="STRING" id="888268.A0A1E5VD01"/>
<dbReference type="SUPFAM" id="SSF52540">
    <property type="entry name" value="P-loop containing nucleoside triphosphate hydrolases"/>
    <property type="match status" value="1"/>
</dbReference>
<evidence type="ECO:0000256" key="4">
    <source>
        <dbReference type="SAM" id="MobiDB-lite"/>
    </source>
</evidence>
<proteinExistence type="inferred from homology"/>
<evidence type="ECO:0000313" key="6">
    <source>
        <dbReference type="EMBL" id="OEL22915.1"/>
    </source>
</evidence>
<dbReference type="Proteomes" id="UP000095767">
    <property type="component" value="Unassembled WGS sequence"/>
</dbReference>
<protein>
    <recommendedName>
        <fullName evidence="3">Sulfotransferase</fullName>
        <ecNumber evidence="3">2.8.2.-</ecNumber>
    </recommendedName>
</protein>
<dbReference type="Pfam" id="PF00685">
    <property type="entry name" value="Sulfotransfer_1"/>
    <property type="match status" value="1"/>
</dbReference>
<feature type="compositionally biased region" description="Basic residues" evidence="4">
    <location>
        <begin position="83"/>
        <end position="94"/>
    </location>
</feature>
<dbReference type="Gene3D" id="3.40.50.300">
    <property type="entry name" value="P-loop containing nucleotide triphosphate hydrolases"/>
    <property type="match status" value="1"/>
</dbReference>
<evidence type="ECO:0000256" key="2">
    <source>
        <dbReference type="ARBA" id="ARBA00022679"/>
    </source>
</evidence>
<name>A0A1E5VD01_9POAL</name>
<evidence type="ECO:0000313" key="7">
    <source>
        <dbReference type="Proteomes" id="UP000095767"/>
    </source>
</evidence>
<evidence type="ECO:0000256" key="1">
    <source>
        <dbReference type="ARBA" id="ARBA00005771"/>
    </source>
</evidence>
<dbReference type="EMBL" id="LWDX02044151">
    <property type="protein sequence ID" value="OEL22915.1"/>
    <property type="molecule type" value="Genomic_DNA"/>
</dbReference>
<feature type="domain" description="Sulfotransferase" evidence="5">
    <location>
        <begin position="130"/>
        <end position="234"/>
    </location>
</feature>
<organism evidence="6 7">
    <name type="scientific">Dichanthelium oligosanthes</name>
    <dbReference type="NCBI Taxonomy" id="888268"/>
    <lineage>
        <taxon>Eukaryota</taxon>
        <taxon>Viridiplantae</taxon>
        <taxon>Streptophyta</taxon>
        <taxon>Embryophyta</taxon>
        <taxon>Tracheophyta</taxon>
        <taxon>Spermatophyta</taxon>
        <taxon>Magnoliopsida</taxon>
        <taxon>Liliopsida</taxon>
        <taxon>Poales</taxon>
        <taxon>Poaceae</taxon>
        <taxon>PACMAD clade</taxon>
        <taxon>Panicoideae</taxon>
        <taxon>Panicodae</taxon>
        <taxon>Paniceae</taxon>
        <taxon>Dichantheliinae</taxon>
        <taxon>Dichanthelium</taxon>
    </lineage>
</organism>
<comment type="caution">
    <text evidence="6">The sequence shown here is derived from an EMBL/GenBank/DDBJ whole genome shotgun (WGS) entry which is preliminary data.</text>
</comment>
<dbReference type="InterPro" id="IPR027417">
    <property type="entry name" value="P-loop_NTPase"/>
</dbReference>
<dbReference type="EC" id="2.8.2.-" evidence="3"/>
<keyword evidence="2 3" id="KW-0808">Transferase</keyword>
<evidence type="ECO:0000259" key="5">
    <source>
        <dbReference type="Pfam" id="PF00685"/>
    </source>
</evidence>
<reference evidence="6 7" key="1">
    <citation type="submission" date="2016-09" db="EMBL/GenBank/DDBJ databases">
        <title>The draft genome of Dichanthelium oligosanthes: A C3 panicoid grass species.</title>
        <authorList>
            <person name="Studer A.J."/>
            <person name="Schnable J.C."/>
            <person name="Brutnell T.P."/>
        </authorList>
    </citation>
    <scope>NUCLEOTIDE SEQUENCE [LARGE SCALE GENOMIC DNA]</scope>
    <source>
        <strain evidence="7">cv. Kellogg 1175</strain>
        <tissue evidence="6">Leaf</tissue>
    </source>
</reference>
<feature type="region of interest" description="Disordered" evidence="4">
    <location>
        <begin position="63"/>
        <end position="100"/>
    </location>
</feature>
<keyword evidence="7" id="KW-1185">Reference proteome</keyword>
<gene>
    <name evidence="6" type="ORF">BAE44_0016064</name>
</gene>
<comment type="similarity">
    <text evidence="1 3">Belongs to the sulfotransferase 1 family.</text>
</comment>
<dbReference type="PANTHER" id="PTHR11783">
    <property type="entry name" value="SULFOTRANSFERASE SULT"/>
    <property type="match status" value="1"/>
</dbReference>
<sequence length="244" mass="27089">MAGSSSRKAPRALMSDRVVDGEGTALEHFGPDEEVDYKCDGWLQANRLMIDHKDQAIFPLPLANSPWPKHNPRPSLAAQRKERASHHPHFRKEKRGSGHVPCPNSKASCWLGPELSESVAAVQAHFQPRPDDIILATYPKCGTTWLKALAFAIANRSLHAATGENHPLLTHLPHAFVANLEFPLRFLHPITELEVLSSPRLLCTHLPFPLLPSGVSDLGCRIVYLCREPKDVRVHVALYEQGVP</sequence>
<evidence type="ECO:0000256" key="3">
    <source>
        <dbReference type="RuleBase" id="RU361155"/>
    </source>
</evidence>